<evidence type="ECO:0000313" key="11">
    <source>
        <dbReference type="Proteomes" id="UP000594001"/>
    </source>
</evidence>
<feature type="binding site" evidence="8">
    <location>
        <begin position="198"/>
        <end position="199"/>
    </location>
    <ligand>
        <name>substrate</name>
    </ligand>
</feature>
<evidence type="ECO:0000256" key="3">
    <source>
        <dbReference type="ARBA" id="ARBA00013080"/>
    </source>
</evidence>
<comment type="subcellular location">
    <subcellularLocation>
        <location evidence="8">Cytoplasm</location>
    </subcellularLocation>
</comment>
<dbReference type="EMBL" id="CP054719">
    <property type="protein sequence ID" value="QOL19784.1"/>
    <property type="molecule type" value="Genomic_DNA"/>
</dbReference>
<dbReference type="PROSITE" id="PS01326">
    <property type="entry name" value="DAP_EPIMERASE"/>
    <property type="match status" value="1"/>
</dbReference>
<dbReference type="Proteomes" id="UP000594001">
    <property type="component" value="Chromosome"/>
</dbReference>
<feature type="active site" description="Proton acceptor" evidence="8">
    <location>
        <position position="207"/>
    </location>
</feature>
<feature type="binding site" evidence="8">
    <location>
        <position position="41"/>
    </location>
    <ligand>
        <name>substrate</name>
    </ligand>
</feature>
<keyword evidence="6 8" id="KW-0413">Isomerase</keyword>
<feature type="binding site" evidence="8">
    <location>
        <begin position="208"/>
        <end position="209"/>
    </location>
    <ligand>
        <name>substrate</name>
    </ligand>
</feature>
<gene>
    <name evidence="8 10" type="primary">dapF</name>
    <name evidence="10" type="ORF">CPBP_00552</name>
</gene>
<dbReference type="RefSeq" id="WP_350332526.1">
    <property type="nucleotide sequence ID" value="NZ_CP054719.1"/>
</dbReference>
<keyword evidence="5 8" id="KW-0457">Lysine biosynthesis</keyword>
<keyword evidence="4 8" id="KW-0028">Amino-acid biosynthesis</keyword>
<accession>A0A7L9RT72</accession>
<dbReference type="PANTHER" id="PTHR31689">
    <property type="entry name" value="DIAMINOPIMELATE EPIMERASE, CHLOROPLASTIC"/>
    <property type="match status" value="1"/>
</dbReference>
<feature type="binding site" evidence="8">
    <location>
        <position position="147"/>
    </location>
    <ligand>
        <name>substrate</name>
    </ligand>
</feature>
<dbReference type="InterPro" id="IPR018510">
    <property type="entry name" value="DAP_epimerase_AS"/>
</dbReference>
<name>A0A7L9RT72_9PROT</name>
<dbReference type="GO" id="GO:0005829">
    <property type="term" value="C:cytosol"/>
    <property type="evidence" value="ECO:0007669"/>
    <property type="project" value="TreeGrafter"/>
</dbReference>
<feature type="binding site" evidence="8">
    <location>
        <begin position="67"/>
        <end position="68"/>
    </location>
    <ligand>
        <name>substrate</name>
    </ligand>
</feature>
<reference evidence="10 11" key="1">
    <citation type="submission" date="2020-06" db="EMBL/GenBank/DDBJ databases">
        <title>The endosymbiont of the kinetoplastid Bodo saltans is a Paracaedibacter-like alpha-proteobacterium possessing a putative toxin-antitoxin system.</title>
        <authorList>
            <person name="Midha S."/>
            <person name="Rigden D.J."/>
            <person name="Siozios S."/>
            <person name="Hurst G.D.D."/>
            <person name="Jackson A.P."/>
        </authorList>
    </citation>
    <scope>NUCLEOTIDE SEQUENCE [LARGE SCALE GENOMIC DNA]</scope>
    <source>
        <strain evidence="10">Lake Konstanz</strain>
    </source>
</reference>
<feature type="site" description="Could be important to modulate the pK values of the two catalytic cysteine residues" evidence="8">
    <location>
        <position position="198"/>
    </location>
</feature>
<evidence type="ECO:0000256" key="1">
    <source>
        <dbReference type="ARBA" id="ARBA00005196"/>
    </source>
</evidence>
<dbReference type="Pfam" id="PF01678">
    <property type="entry name" value="DAP_epimerase"/>
    <property type="match status" value="2"/>
</dbReference>
<feature type="site" description="Could be important to modulate the pK values of the two catalytic cysteine residues" evidence="8">
    <location>
        <position position="149"/>
    </location>
</feature>
<feature type="binding site" evidence="8">
    <location>
        <position position="57"/>
    </location>
    <ligand>
        <name>substrate</name>
    </ligand>
</feature>
<dbReference type="GO" id="GO:0008837">
    <property type="term" value="F:diaminopimelate epimerase activity"/>
    <property type="evidence" value="ECO:0007669"/>
    <property type="project" value="UniProtKB-UniRule"/>
</dbReference>
<dbReference type="Gene3D" id="3.10.310.10">
    <property type="entry name" value="Diaminopimelate Epimerase, Chain A, domain 1"/>
    <property type="match status" value="2"/>
</dbReference>
<organism evidence="10 11">
    <name type="scientific">Candidatus Bodocaedibacter vickermanii</name>
    <dbReference type="NCBI Taxonomy" id="2741701"/>
    <lineage>
        <taxon>Bacteria</taxon>
        <taxon>Pseudomonadati</taxon>
        <taxon>Pseudomonadota</taxon>
        <taxon>Alphaproteobacteria</taxon>
        <taxon>Holosporales</taxon>
        <taxon>Candidatus Paracaedibacteraceae</taxon>
        <taxon>Candidatus Bodocaedibacter</taxon>
    </lineage>
</organism>
<sequence length="262" mass="28922">MLFHKMHGLGNDFIILKHTKILAPVDVISLCDRHTGIGADQLITYTDDEESVVRFYNQDGTAAEQCGNGIRCLAWLLMTQRKQASIKVQSPTGHHEAWLLDDGQVRITMGQPEFTWDDQPISQQLDLLDLFTDLAHKPDMVAVSMGNPHAVIFTQHPTIEMAETYGPHVEHHRLFPNRTNVHFVHVESQDHITMIPWERGTGITLACGSGACAVHAAALKKGLIDPICDITMPGGTVTLETRDDGVIVLTGPATYVFEGKIA</sequence>
<feature type="binding site" evidence="8">
    <location>
        <position position="180"/>
    </location>
    <ligand>
        <name>substrate</name>
    </ligand>
</feature>
<evidence type="ECO:0000256" key="2">
    <source>
        <dbReference type="ARBA" id="ARBA00010219"/>
    </source>
</evidence>
<comment type="catalytic activity">
    <reaction evidence="7 8">
        <text>(2S,6S)-2,6-diaminopimelate = meso-2,6-diaminopimelate</text>
        <dbReference type="Rhea" id="RHEA:15393"/>
        <dbReference type="ChEBI" id="CHEBI:57609"/>
        <dbReference type="ChEBI" id="CHEBI:57791"/>
        <dbReference type="EC" id="5.1.1.7"/>
    </reaction>
</comment>
<comment type="pathway">
    <text evidence="1 8">Amino-acid biosynthesis; L-lysine biosynthesis via DAP pathway; DL-2,6-diaminopimelate from LL-2,6-diaminopimelate: step 1/1.</text>
</comment>
<comment type="similarity">
    <text evidence="2 8">Belongs to the diaminopimelate epimerase family.</text>
</comment>
<dbReference type="InterPro" id="IPR001653">
    <property type="entry name" value="DAP_epimerase_DapF"/>
</dbReference>
<feature type="active site" description="Proton donor" evidence="8">
    <location>
        <position position="66"/>
    </location>
</feature>
<dbReference type="HAMAP" id="MF_00197">
    <property type="entry name" value="DAP_epimerase"/>
    <property type="match status" value="1"/>
</dbReference>
<dbReference type="GO" id="GO:0009089">
    <property type="term" value="P:lysine biosynthetic process via diaminopimelate"/>
    <property type="evidence" value="ECO:0007669"/>
    <property type="project" value="UniProtKB-UniRule"/>
</dbReference>
<evidence type="ECO:0000256" key="8">
    <source>
        <dbReference type="HAMAP-Rule" id="MF_00197"/>
    </source>
</evidence>
<evidence type="ECO:0000256" key="5">
    <source>
        <dbReference type="ARBA" id="ARBA00023154"/>
    </source>
</evidence>
<dbReference type="PANTHER" id="PTHR31689:SF0">
    <property type="entry name" value="DIAMINOPIMELATE EPIMERASE"/>
    <property type="match status" value="1"/>
</dbReference>
<keyword evidence="11" id="KW-1185">Reference proteome</keyword>
<evidence type="ECO:0000256" key="6">
    <source>
        <dbReference type="ARBA" id="ARBA00023235"/>
    </source>
</evidence>
<proteinExistence type="inferred from homology"/>
<dbReference type="NCBIfam" id="TIGR00652">
    <property type="entry name" value="DapF"/>
    <property type="match status" value="1"/>
</dbReference>
<dbReference type="UniPathway" id="UPA00034">
    <property type="reaction ID" value="UER00025"/>
</dbReference>
<evidence type="ECO:0000256" key="9">
    <source>
        <dbReference type="PROSITE-ProRule" id="PRU10125"/>
    </source>
</evidence>
<feature type="binding site" evidence="8">
    <location>
        <position position="11"/>
    </location>
    <ligand>
        <name>substrate</name>
    </ligand>
</feature>
<comment type="function">
    <text evidence="8">Catalyzes the stereoinversion of LL-2,6-diaminopimelate (L,L-DAP) to meso-diaminopimelate (meso-DAP), a precursor of L-lysine and an essential component of the bacterial peptidoglycan.</text>
</comment>
<dbReference type="SUPFAM" id="SSF54506">
    <property type="entry name" value="Diaminopimelate epimerase-like"/>
    <property type="match status" value="2"/>
</dbReference>
<dbReference type="KEGG" id="pbal:CPBP_00552"/>
<evidence type="ECO:0000313" key="10">
    <source>
        <dbReference type="EMBL" id="QOL19784.1"/>
    </source>
</evidence>
<evidence type="ECO:0000256" key="4">
    <source>
        <dbReference type="ARBA" id="ARBA00022605"/>
    </source>
</evidence>
<dbReference type="AlphaFoldDB" id="A0A7L9RT72"/>
<protein>
    <recommendedName>
        <fullName evidence="3 8">Diaminopimelate epimerase</fullName>
        <shortName evidence="8">DAP epimerase</shortName>
        <ecNumber evidence="3 8">5.1.1.7</ecNumber>
    </recommendedName>
    <alternativeName>
        <fullName evidence="8">PLP-independent amino acid racemase</fullName>
    </alternativeName>
</protein>
<keyword evidence="8" id="KW-0963">Cytoplasm</keyword>
<feature type="active site" evidence="9">
    <location>
        <position position="66"/>
    </location>
</feature>
<evidence type="ECO:0000256" key="7">
    <source>
        <dbReference type="ARBA" id="ARBA00051712"/>
    </source>
</evidence>
<comment type="subunit">
    <text evidence="8">Homodimer.</text>
</comment>
<dbReference type="EC" id="5.1.1.7" evidence="3 8"/>